<dbReference type="PROSITE" id="PS51935">
    <property type="entry name" value="NLPC_P60"/>
    <property type="match status" value="1"/>
</dbReference>
<dbReference type="Gene3D" id="3.90.1720.10">
    <property type="entry name" value="endopeptidase domain like (from Nostoc punctiforme)"/>
    <property type="match status" value="1"/>
</dbReference>
<reference evidence="8 9" key="1">
    <citation type="journal article" date="2021" name="Sci. Rep.">
        <title>The distribution of antibiotic resistance genes in chicken gut microbiota commensals.</title>
        <authorList>
            <person name="Juricova H."/>
            <person name="Matiasovicova J."/>
            <person name="Kubasova T."/>
            <person name="Cejkova D."/>
            <person name="Rychlik I."/>
        </authorList>
    </citation>
    <scope>NUCLEOTIDE SEQUENCE [LARGE SCALE GENOMIC DNA]</scope>
    <source>
        <strain evidence="8 9">An810</strain>
    </source>
</reference>
<dbReference type="InterPro" id="IPR018337">
    <property type="entry name" value="Cell_wall/Cho-bd_repeat"/>
</dbReference>
<evidence type="ECO:0000256" key="1">
    <source>
        <dbReference type="ARBA" id="ARBA00022670"/>
    </source>
</evidence>
<keyword evidence="2 6" id="KW-0732">Signal</keyword>
<dbReference type="RefSeq" id="WP_204775811.1">
    <property type="nucleotide sequence ID" value="NZ_JACJJQ010000002.1"/>
</dbReference>
<dbReference type="InterPro" id="IPR008044">
    <property type="entry name" value="Phage_lysin"/>
</dbReference>
<dbReference type="InterPro" id="IPR022263">
    <property type="entry name" value="KxYKxGKxW"/>
</dbReference>
<evidence type="ECO:0000256" key="6">
    <source>
        <dbReference type="SAM" id="SignalP"/>
    </source>
</evidence>
<keyword evidence="9" id="KW-1185">Reference proteome</keyword>
<evidence type="ECO:0000256" key="2">
    <source>
        <dbReference type="ARBA" id="ARBA00022729"/>
    </source>
</evidence>
<evidence type="ECO:0000313" key="9">
    <source>
        <dbReference type="Proteomes" id="UP000776629"/>
    </source>
</evidence>
<feature type="signal peptide" evidence="6">
    <location>
        <begin position="1"/>
        <end position="36"/>
    </location>
</feature>
<dbReference type="Pfam" id="PF05382">
    <property type="entry name" value="Amidase_5"/>
    <property type="match status" value="1"/>
</dbReference>
<accession>A0ABS2ELI5</accession>
<dbReference type="SUPFAM" id="SSF69360">
    <property type="entry name" value="Cell wall binding repeat"/>
    <property type="match status" value="3"/>
</dbReference>
<feature type="chain" id="PRO_5046543016" evidence="6">
    <location>
        <begin position="37"/>
        <end position="727"/>
    </location>
</feature>
<evidence type="ECO:0000256" key="5">
    <source>
        <dbReference type="ARBA" id="ARBA00022807"/>
    </source>
</evidence>
<proteinExistence type="predicted"/>
<keyword evidence="4" id="KW-0378">Hydrolase</keyword>
<evidence type="ECO:0000256" key="4">
    <source>
        <dbReference type="ARBA" id="ARBA00022801"/>
    </source>
</evidence>
<keyword evidence="1" id="KW-0645">Protease</keyword>
<dbReference type="Gene3D" id="2.10.270.10">
    <property type="entry name" value="Cholin Binding"/>
    <property type="match status" value="5"/>
</dbReference>
<name>A0ABS2ELI5_9LACO</name>
<evidence type="ECO:0000256" key="3">
    <source>
        <dbReference type="ARBA" id="ARBA00022737"/>
    </source>
</evidence>
<dbReference type="NCBIfam" id="TIGR03715">
    <property type="entry name" value="KxYKxGKxW"/>
    <property type="match status" value="1"/>
</dbReference>
<feature type="domain" description="NlpC/P60" evidence="7">
    <location>
        <begin position="576"/>
        <end position="727"/>
    </location>
</feature>
<dbReference type="Pfam" id="PF19127">
    <property type="entry name" value="Choline_bind_3"/>
    <property type="match status" value="1"/>
</dbReference>
<dbReference type="Pfam" id="PF19258">
    <property type="entry name" value="KxYKxGKxW_sig"/>
    <property type="match status" value="1"/>
</dbReference>
<keyword evidence="3" id="KW-0677">Repeat</keyword>
<organism evidence="8 9">
    <name type="scientific">Limosilactobacillus alvi</name>
    <dbReference type="NCBI Taxonomy" id="990412"/>
    <lineage>
        <taxon>Bacteria</taxon>
        <taxon>Bacillati</taxon>
        <taxon>Bacillota</taxon>
        <taxon>Bacilli</taxon>
        <taxon>Lactobacillales</taxon>
        <taxon>Lactobacillaceae</taxon>
        <taxon>Limosilactobacillus</taxon>
    </lineage>
</organism>
<dbReference type="Proteomes" id="UP000776629">
    <property type="component" value="Unassembled WGS sequence"/>
</dbReference>
<protein>
    <submittedName>
        <fullName evidence="8">KxYKxGKxW signal peptide domain-containing protein</fullName>
    </submittedName>
</protein>
<dbReference type="InterPro" id="IPR000064">
    <property type="entry name" value="NLP_P60_dom"/>
</dbReference>
<keyword evidence="5" id="KW-0788">Thiol protease</keyword>
<evidence type="ECO:0000313" key="8">
    <source>
        <dbReference type="EMBL" id="MBM6753258.1"/>
    </source>
</evidence>
<dbReference type="EMBL" id="JACJJQ010000002">
    <property type="protein sequence ID" value="MBM6753258.1"/>
    <property type="molecule type" value="Genomic_DNA"/>
</dbReference>
<comment type="caution">
    <text evidence="8">The sequence shown here is derived from an EMBL/GenBank/DDBJ whole genome shotgun (WGS) entry which is preliminary data.</text>
</comment>
<gene>
    <name evidence="8" type="ORF">H5993_00550</name>
</gene>
<evidence type="ECO:0000259" key="7">
    <source>
        <dbReference type="PROSITE" id="PS51935"/>
    </source>
</evidence>
<sequence>MESKTHFKMYKAKKQWLLAGITALGVLFGSTMMAQADTNTVVANSTNDQVTATTVASASTNSQTVANSNSSSTDVNAGATLQTKSVNITPVSSTEVQASKQATTITKQVTSAAPTETYENGHWYLKDSDGNKLSGWRNLSGNREAYYNPSTYQMEYGESYIGNHWYYFNKVDGDVATGWIKLPDGREVYYDVKKGTDSVSGQGMLHGMQTLPNTNKAYYFDPITGAEKTGLQTINGKTYDFSPARVEDSEAYANNSWRYFNQDGTMVTGFVQLRDGRTVYYNGMGEMLYGENYINGHWYFFNKVTGKMASGWTTLPDGRKVYYDLKADGSGQGMLHGAQLIDDHLYNFDNITGALKGEAKSTVYFNPATKQLLYFNENGELTKDTTIKLGDQTFKVSANGGLQLTNGENYINGNWYLYDAKSGQVKTDWQKISDGRTVYYDPTTAVMKHGEAYINGAWYDFDTNTGAMKTGFVTLPDGRYVYYQTNGQMKHGEMYLNGYWYHFNESTGTMSKGFTKLTDGRLVYYDDQGHMIYGWKNFGGKEYYFNLSTGDAARGDVWIGGKEYFFDSGTGAQITDSYTIKLISWFYHRVGKITYSMYGSRDGADGTADCSGSVTRAIYEASGVPYSYLYNTESLHGYLIQNGYHLVHENSGYENDHRLGDVIIWGRKGYSAGEFGHTGIMTGSGSDAKMISTCYYTDGQKNTAIQNLNYNYYWNYDERPYYYVYRK</sequence>